<reference evidence="1" key="1">
    <citation type="submission" date="2020-08" db="EMBL/GenBank/DDBJ databases">
        <title>Multicomponent nature underlies the extraordinary mechanical properties of spider dragline silk.</title>
        <authorList>
            <person name="Kono N."/>
            <person name="Nakamura H."/>
            <person name="Mori M."/>
            <person name="Yoshida Y."/>
            <person name="Ohtoshi R."/>
            <person name="Malay A.D."/>
            <person name="Moran D.A.P."/>
            <person name="Tomita M."/>
            <person name="Numata K."/>
            <person name="Arakawa K."/>
        </authorList>
    </citation>
    <scope>NUCLEOTIDE SEQUENCE</scope>
</reference>
<name>A0A8X6VVD2_TRICX</name>
<evidence type="ECO:0000313" key="1">
    <source>
        <dbReference type="EMBL" id="GFY23228.1"/>
    </source>
</evidence>
<dbReference type="AlphaFoldDB" id="A0A8X6VVD2"/>
<dbReference type="EMBL" id="BMAU01021362">
    <property type="protein sequence ID" value="GFY23228.1"/>
    <property type="molecule type" value="Genomic_DNA"/>
</dbReference>
<dbReference type="Proteomes" id="UP000887159">
    <property type="component" value="Unassembled WGS sequence"/>
</dbReference>
<dbReference type="PANTHER" id="PTHR36693">
    <property type="entry name" value="GH02722P"/>
    <property type="match status" value="1"/>
</dbReference>
<gene>
    <name evidence="1" type="primary">AVEN_38999_1</name>
    <name evidence="1" type="ORF">TNCV_3764671</name>
</gene>
<keyword evidence="2" id="KW-1185">Reference proteome</keyword>
<organism evidence="1 2">
    <name type="scientific">Trichonephila clavipes</name>
    <name type="common">Golden silk orbweaver</name>
    <name type="synonym">Nephila clavipes</name>
    <dbReference type="NCBI Taxonomy" id="2585209"/>
    <lineage>
        <taxon>Eukaryota</taxon>
        <taxon>Metazoa</taxon>
        <taxon>Ecdysozoa</taxon>
        <taxon>Arthropoda</taxon>
        <taxon>Chelicerata</taxon>
        <taxon>Arachnida</taxon>
        <taxon>Araneae</taxon>
        <taxon>Araneomorphae</taxon>
        <taxon>Entelegynae</taxon>
        <taxon>Araneoidea</taxon>
        <taxon>Nephilidae</taxon>
        <taxon>Trichonephila</taxon>
    </lineage>
</organism>
<comment type="caution">
    <text evidence="1">The sequence shown here is derived from an EMBL/GenBank/DDBJ whole genome shotgun (WGS) entry which is preliminary data.</text>
</comment>
<accession>A0A8X6VVD2</accession>
<dbReference type="PANTHER" id="PTHR36693:SF1">
    <property type="entry name" value="GH02722P"/>
    <property type="match status" value="1"/>
</dbReference>
<protein>
    <submittedName>
        <fullName evidence="1">Uncharacterized protein</fullName>
    </submittedName>
</protein>
<dbReference type="InterPro" id="IPR032072">
    <property type="entry name" value="DUF4807"/>
</dbReference>
<proteinExistence type="predicted"/>
<dbReference type="Pfam" id="PF16065">
    <property type="entry name" value="DUF4807"/>
    <property type="match status" value="1"/>
</dbReference>
<evidence type="ECO:0000313" key="2">
    <source>
        <dbReference type="Proteomes" id="UP000887159"/>
    </source>
</evidence>
<sequence length="299" mass="34508">MFCQNTFYLICKISPIFDSITLEKYVLTKDFYLPLRQIKDLEENEFSFVDDLDSHNFSDASNSSSTENDTNVNICSCIVNAVNETYARKIIIKLDALLFSIISCELKNSQIFRLKVLSNFYAFSKKRFVGQFSICPLCQRLLFLQYVKVYLHLPTKNIIDYKWNDRIKILVHQRCELENAMAWLSTLGGAFSALGDYFIDCAEKAGLISMQQFSLALTLGDPLTICRCKIYLAMSLLQRGYHRKARKMIRELYTFSVGSEGSKDFRLKNMCLAVWNRLKYEKSKKVISSGSHKANFTSE</sequence>